<dbReference type="Proteomes" id="UP000661006">
    <property type="component" value="Unassembled WGS sequence"/>
</dbReference>
<evidence type="ECO:0008006" key="4">
    <source>
        <dbReference type="Google" id="ProtNLM"/>
    </source>
</evidence>
<evidence type="ECO:0000256" key="1">
    <source>
        <dbReference type="SAM" id="MobiDB-lite"/>
    </source>
</evidence>
<feature type="compositionally biased region" description="Basic and acidic residues" evidence="1">
    <location>
        <begin position="55"/>
        <end position="67"/>
    </location>
</feature>
<sequence>MTTMDYERSDRVVGVLYAEDFDLPAFNDVPVIEVEEHDDRPEVLSPSYTEDDLEEARRLGEETGRREEQRRLALEKKEWHQSLENKTLDFIDRLNAQSENVVRKISEEAVTVLISQMSALFPSLLKSIGVKERDAVMNKILPSLKRLAKIRIEAREEEINYLSSLCLKAGDMELDCHVNDALAPGDFCFSWPEGKVFRDAGVIAQSIISEFGKLN</sequence>
<name>A0A9Q2FMI3_GLUJA</name>
<evidence type="ECO:0000313" key="2">
    <source>
        <dbReference type="EMBL" id="MBF0871131.1"/>
    </source>
</evidence>
<reference evidence="2" key="1">
    <citation type="submission" date="2020-04" db="EMBL/GenBank/DDBJ databases">
        <authorList>
            <person name="Sombolestani A."/>
        </authorList>
    </citation>
    <scope>NUCLEOTIDE SEQUENCE</scope>
    <source>
        <strain evidence="2">R71697</strain>
    </source>
</reference>
<dbReference type="AlphaFoldDB" id="A0A9Q2FMI3"/>
<proteinExistence type="predicted"/>
<evidence type="ECO:0000313" key="3">
    <source>
        <dbReference type="Proteomes" id="UP000661006"/>
    </source>
</evidence>
<protein>
    <recommendedName>
        <fullName evidence="4">Flagellar assembly protein FliH/Type III secretion system HrpE domain-containing protein</fullName>
    </recommendedName>
</protein>
<accession>A0A9Q2FMI3</accession>
<dbReference type="RefSeq" id="WP_061932273.1">
    <property type="nucleotide sequence ID" value="NZ_JABCQN010000004.1"/>
</dbReference>
<dbReference type="GeneID" id="81474985"/>
<organism evidence="2 3">
    <name type="scientific">Gluconobacter japonicus</name>
    <dbReference type="NCBI Taxonomy" id="376620"/>
    <lineage>
        <taxon>Bacteria</taxon>
        <taxon>Pseudomonadati</taxon>
        <taxon>Pseudomonadota</taxon>
        <taxon>Alphaproteobacteria</taxon>
        <taxon>Acetobacterales</taxon>
        <taxon>Acetobacteraceae</taxon>
        <taxon>Gluconobacter</taxon>
    </lineage>
</organism>
<reference evidence="2" key="2">
    <citation type="submission" date="2020-11" db="EMBL/GenBank/DDBJ databases">
        <title>Description of novel Gluconobacter species.</title>
        <authorList>
            <person name="Cleenwerck I."/>
            <person name="Cnockaert M."/>
            <person name="Borremans W."/>
            <person name="Wieme A.D."/>
            <person name="De Vuyst L."/>
            <person name="Vandamme P."/>
        </authorList>
    </citation>
    <scope>NUCLEOTIDE SEQUENCE</scope>
    <source>
        <strain evidence="2">R71697</strain>
    </source>
</reference>
<dbReference type="EMBL" id="JABCQN010000004">
    <property type="protein sequence ID" value="MBF0871131.1"/>
    <property type="molecule type" value="Genomic_DNA"/>
</dbReference>
<comment type="caution">
    <text evidence="2">The sequence shown here is derived from an EMBL/GenBank/DDBJ whole genome shotgun (WGS) entry which is preliminary data.</text>
</comment>
<feature type="region of interest" description="Disordered" evidence="1">
    <location>
        <begin position="37"/>
        <end position="67"/>
    </location>
</feature>
<gene>
    <name evidence="2" type="ORF">HKD32_09780</name>
</gene>